<evidence type="ECO:0000256" key="5">
    <source>
        <dbReference type="ARBA" id="ARBA00022692"/>
    </source>
</evidence>
<feature type="transmembrane region" description="Helical" evidence="12">
    <location>
        <begin position="288"/>
        <end position="310"/>
    </location>
</feature>
<dbReference type="Proteomes" id="UP001601058">
    <property type="component" value="Unassembled WGS sequence"/>
</dbReference>
<organism evidence="15 16">
    <name type="scientific">Cytobacillus mangrovibacter</name>
    <dbReference type="NCBI Taxonomy" id="3299024"/>
    <lineage>
        <taxon>Bacteria</taxon>
        <taxon>Bacillati</taxon>
        <taxon>Bacillota</taxon>
        <taxon>Bacilli</taxon>
        <taxon>Bacillales</taxon>
        <taxon>Bacillaceae</taxon>
        <taxon>Cytobacillus</taxon>
    </lineage>
</organism>
<evidence type="ECO:0000256" key="10">
    <source>
        <dbReference type="PROSITE-ProRule" id="PRU00284"/>
    </source>
</evidence>
<dbReference type="InterPro" id="IPR004089">
    <property type="entry name" value="MCPsignal_dom"/>
</dbReference>
<evidence type="ECO:0000259" key="13">
    <source>
        <dbReference type="PROSITE" id="PS50111"/>
    </source>
</evidence>
<dbReference type="Gene3D" id="1.10.287.950">
    <property type="entry name" value="Methyl-accepting chemotaxis protein"/>
    <property type="match status" value="1"/>
</dbReference>
<keyword evidence="6 12" id="KW-1133">Transmembrane helix</keyword>
<evidence type="ECO:0000256" key="11">
    <source>
        <dbReference type="SAM" id="Coils"/>
    </source>
</evidence>
<dbReference type="SUPFAM" id="SSF58104">
    <property type="entry name" value="Methyl-accepting chemotaxis protein (MCP) signaling domain"/>
    <property type="match status" value="1"/>
</dbReference>
<feature type="coiled-coil region" evidence="11">
    <location>
        <begin position="464"/>
        <end position="491"/>
    </location>
</feature>
<evidence type="ECO:0000256" key="4">
    <source>
        <dbReference type="ARBA" id="ARBA00022500"/>
    </source>
</evidence>
<evidence type="ECO:0000256" key="7">
    <source>
        <dbReference type="ARBA" id="ARBA00023136"/>
    </source>
</evidence>
<dbReference type="EMBL" id="JBIACJ010000008">
    <property type="protein sequence ID" value="MFE8697661.1"/>
    <property type="molecule type" value="Genomic_DNA"/>
</dbReference>
<keyword evidence="11" id="KW-0175">Coiled coil</keyword>
<dbReference type="Pfam" id="PF02743">
    <property type="entry name" value="dCache_1"/>
    <property type="match status" value="1"/>
</dbReference>
<keyword evidence="4" id="KW-0145">Chemotaxis</keyword>
<keyword evidence="3" id="KW-0488">Methylation</keyword>
<evidence type="ECO:0000256" key="1">
    <source>
        <dbReference type="ARBA" id="ARBA00004651"/>
    </source>
</evidence>
<feature type="coiled-coil region" evidence="11">
    <location>
        <begin position="639"/>
        <end position="666"/>
    </location>
</feature>
<comment type="similarity">
    <text evidence="9">Belongs to the methyl-accepting chemotaxis (MCP) protein family.</text>
</comment>
<dbReference type="PANTHER" id="PTHR32089">
    <property type="entry name" value="METHYL-ACCEPTING CHEMOTAXIS PROTEIN MCPB"/>
    <property type="match status" value="1"/>
</dbReference>
<dbReference type="InterPro" id="IPR003660">
    <property type="entry name" value="HAMP_dom"/>
</dbReference>
<dbReference type="CDD" id="cd12912">
    <property type="entry name" value="PDC2_MCP_like"/>
    <property type="match status" value="1"/>
</dbReference>
<dbReference type="RefSeq" id="WP_389221274.1">
    <property type="nucleotide sequence ID" value="NZ_JBIACJ010000008.1"/>
</dbReference>
<feature type="domain" description="Methyl-accepting transducer" evidence="13">
    <location>
        <begin position="379"/>
        <end position="629"/>
    </location>
</feature>
<evidence type="ECO:0000256" key="9">
    <source>
        <dbReference type="ARBA" id="ARBA00029447"/>
    </source>
</evidence>
<protein>
    <submittedName>
        <fullName evidence="15">Methyl-accepting chemotaxis protein</fullName>
    </submittedName>
</protein>
<keyword evidence="8 10" id="KW-0807">Transducer</keyword>
<evidence type="ECO:0000256" key="12">
    <source>
        <dbReference type="SAM" id="Phobius"/>
    </source>
</evidence>
<feature type="transmembrane region" description="Helical" evidence="12">
    <location>
        <begin position="9"/>
        <end position="29"/>
    </location>
</feature>
<evidence type="ECO:0000256" key="2">
    <source>
        <dbReference type="ARBA" id="ARBA00022475"/>
    </source>
</evidence>
<reference evidence="15 16" key="1">
    <citation type="submission" date="2024-08" db="EMBL/GenBank/DDBJ databases">
        <title>Two novel Cytobacillus novel species.</title>
        <authorList>
            <person name="Liu G."/>
        </authorList>
    </citation>
    <scope>NUCLEOTIDE SEQUENCE [LARGE SCALE GENOMIC DNA]</scope>
    <source>
        <strain evidence="15 16">FJAT-53684</strain>
    </source>
</reference>
<dbReference type="Pfam" id="PF00015">
    <property type="entry name" value="MCPsignal"/>
    <property type="match status" value="1"/>
</dbReference>
<evidence type="ECO:0000313" key="16">
    <source>
        <dbReference type="Proteomes" id="UP001601058"/>
    </source>
</evidence>
<proteinExistence type="inferred from homology"/>
<dbReference type="CDD" id="cd06225">
    <property type="entry name" value="HAMP"/>
    <property type="match status" value="1"/>
</dbReference>
<dbReference type="InterPro" id="IPR029151">
    <property type="entry name" value="Sensor-like_sf"/>
</dbReference>
<dbReference type="PROSITE" id="PS50111">
    <property type="entry name" value="CHEMOTAXIS_TRANSDUC_2"/>
    <property type="match status" value="1"/>
</dbReference>
<evidence type="ECO:0000313" key="15">
    <source>
        <dbReference type="EMBL" id="MFE8697661.1"/>
    </source>
</evidence>
<keyword evidence="16" id="KW-1185">Reference proteome</keyword>
<keyword evidence="7 12" id="KW-0472">Membrane</keyword>
<evidence type="ECO:0000256" key="3">
    <source>
        <dbReference type="ARBA" id="ARBA00022481"/>
    </source>
</evidence>
<evidence type="ECO:0000256" key="6">
    <source>
        <dbReference type="ARBA" id="ARBA00022989"/>
    </source>
</evidence>
<evidence type="ECO:0000256" key="8">
    <source>
        <dbReference type="ARBA" id="ARBA00023224"/>
    </source>
</evidence>
<dbReference type="InterPro" id="IPR004090">
    <property type="entry name" value="Chemotax_Me-accpt_rcpt"/>
</dbReference>
<evidence type="ECO:0000259" key="14">
    <source>
        <dbReference type="PROSITE" id="PS50885"/>
    </source>
</evidence>
<dbReference type="Gene3D" id="3.30.450.20">
    <property type="entry name" value="PAS domain"/>
    <property type="match status" value="2"/>
</dbReference>
<dbReference type="PROSITE" id="PS50885">
    <property type="entry name" value="HAMP"/>
    <property type="match status" value="1"/>
</dbReference>
<comment type="subcellular location">
    <subcellularLocation>
        <location evidence="1">Cell membrane</location>
        <topology evidence="1">Multi-pass membrane protein</topology>
    </subcellularLocation>
</comment>
<keyword evidence="5 12" id="KW-0812">Transmembrane</keyword>
<name>A0ABW6K0H1_9BACI</name>
<dbReference type="InterPro" id="IPR033479">
    <property type="entry name" value="dCache_1"/>
</dbReference>
<comment type="caution">
    <text evidence="15">The sequence shown here is derived from an EMBL/GenBank/DDBJ whole genome shotgun (WGS) entry which is preliminary data.</text>
</comment>
<feature type="domain" description="HAMP" evidence="14">
    <location>
        <begin position="308"/>
        <end position="360"/>
    </location>
</feature>
<dbReference type="Pfam" id="PF00672">
    <property type="entry name" value="HAMP"/>
    <property type="match status" value="1"/>
</dbReference>
<dbReference type="SMART" id="SM00304">
    <property type="entry name" value="HAMP"/>
    <property type="match status" value="1"/>
</dbReference>
<accession>A0ABW6K0H1</accession>
<gene>
    <name evidence="15" type="ORF">ACFYKT_15070</name>
</gene>
<dbReference type="PANTHER" id="PTHR32089:SF114">
    <property type="entry name" value="METHYL-ACCEPTING CHEMOTAXIS PROTEIN MCPB"/>
    <property type="match status" value="1"/>
</dbReference>
<dbReference type="PRINTS" id="PR00260">
    <property type="entry name" value="CHEMTRNSDUCR"/>
</dbReference>
<sequence>MLKSIKGKLILLISSLFIAVLLVVGFFVYQQTENQIEKDVVGQTKSIVNSMNTSLQLFLDTYSTNLQYLSESQRVMDYANSNSQVIDDQSKKELEKDFLNFIDKYGSVTSIYVASAKKDLEIIPAVDLGADFDPTSRDWYKIAASNPDEVVWSEPYVDKATKEYVVTASHAVKEGSKVIGVVGLDITLANISEMISEVQIGYHGYSFVFSKEGTAIVHPTERSNNLMDLPFIKSMFESKNKEDVINYVYEGDKKLLVYNTVANTSWKVGAAYTEKDLIVTALKIRNSIIMISIIGLVIALVITYFVAAGLTKPISLLKKAFSQVSNGNLMVNVNVTSKDEISELGGHFNTMVGSMKSILTTVNDSVNNVKESAESLSAVSEETNASSEEMAAAINEIAKGATQSAAEAETANQLSNQLSNQINDISEKATEMTLLAEQADGINQSGIKQIGDLKGSFATSKEYLGSMENVINDLEDKIEKIEKVMTTITEISSQTNLLALNASIEAARAGEHGKGFAVVANEVRKLAEQSVVATDEVKQTITDIQSGALLAVESMSKTKETFNQQSEVVNETELNFQNISGLVEEMRKSIFYISNEMTHIAKSKDEVVSGIHSMAAMSEQAAASCEEVSASTDEQLHALQSVAESAEQLTELSNELKEVVDRFKIN</sequence>
<dbReference type="SMART" id="SM00283">
    <property type="entry name" value="MA"/>
    <property type="match status" value="1"/>
</dbReference>
<keyword evidence="2" id="KW-1003">Cell membrane</keyword>
<dbReference type="CDD" id="cd12913">
    <property type="entry name" value="PDC1_MCP_like"/>
    <property type="match status" value="1"/>
</dbReference>
<dbReference type="SUPFAM" id="SSF103190">
    <property type="entry name" value="Sensory domain-like"/>
    <property type="match status" value="1"/>
</dbReference>